<keyword evidence="3" id="KW-1185">Reference proteome</keyword>
<evidence type="ECO:0000256" key="1">
    <source>
        <dbReference type="SAM" id="MobiDB-lite"/>
    </source>
</evidence>
<name>A0AAV5L1G5_9ROSI</name>
<proteinExistence type="predicted"/>
<evidence type="ECO:0000313" key="2">
    <source>
        <dbReference type="EMBL" id="GKV31011.1"/>
    </source>
</evidence>
<comment type="caution">
    <text evidence="2">The sequence shown here is derived from an EMBL/GenBank/DDBJ whole genome shotgun (WGS) entry which is preliminary data.</text>
</comment>
<dbReference type="EMBL" id="BPVZ01000089">
    <property type="protein sequence ID" value="GKV31011.1"/>
    <property type="molecule type" value="Genomic_DNA"/>
</dbReference>
<accession>A0AAV5L1G5</accession>
<gene>
    <name evidence="2" type="ORF">SLEP1_g39758</name>
</gene>
<reference evidence="2 3" key="1">
    <citation type="journal article" date="2021" name="Commun. Biol.">
        <title>The genome of Shorea leprosula (Dipterocarpaceae) highlights the ecological relevance of drought in aseasonal tropical rainforests.</title>
        <authorList>
            <person name="Ng K.K.S."/>
            <person name="Kobayashi M.J."/>
            <person name="Fawcett J.A."/>
            <person name="Hatakeyama M."/>
            <person name="Paape T."/>
            <person name="Ng C.H."/>
            <person name="Ang C.C."/>
            <person name="Tnah L.H."/>
            <person name="Lee C.T."/>
            <person name="Nishiyama T."/>
            <person name="Sese J."/>
            <person name="O'Brien M.J."/>
            <person name="Copetti D."/>
            <person name="Mohd Noor M.I."/>
            <person name="Ong R.C."/>
            <person name="Putra M."/>
            <person name="Sireger I.Z."/>
            <person name="Indrioko S."/>
            <person name="Kosugi Y."/>
            <person name="Izuno A."/>
            <person name="Isagi Y."/>
            <person name="Lee S.L."/>
            <person name="Shimizu K.K."/>
        </authorList>
    </citation>
    <scope>NUCLEOTIDE SEQUENCE [LARGE SCALE GENOMIC DNA]</scope>
    <source>
        <strain evidence="2">214</strain>
    </source>
</reference>
<organism evidence="2 3">
    <name type="scientific">Rubroshorea leprosula</name>
    <dbReference type="NCBI Taxonomy" id="152421"/>
    <lineage>
        <taxon>Eukaryota</taxon>
        <taxon>Viridiplantae</taxon>
        <taxon>Streptophyta</taxon>
        <taxon>Embryophyta</taxon>
        <taxon>Tracheophyta</taxon>
        <taxon>Spermatophyta</taxon>
        <taxon>Magnoliopsida</taxon>
        <taxon>eudicotyledons</taxon>
        <taxon>Gunneridae</taxon>
        <taxon>Pentapetalae</taxon>
        <taxon>rosids</taxon>
        <taxon>malvids</taxon>
        <taxon>Malvales</taxon>
        <taxon>Dipterocarpaceae</taxon>
        <taxon>Rubroshorea</taxon>
    </lineage>
</organism>
<dbReference type="AlphaFoldDB" id="A0AAV5L1G5"/>
<sequence>MEKSSSSSTSRRPQEEEGAHPKAKPIFSVKIFQELKNSNFLFKEPNAIVLDKEDFPVSSQPTRREMMMRQQIANYL</sequence>
<evidence type="ECO:0000313" key="3">
    <source>
        <dbReference type="Proteomes" id="UP001054252"/>
    </source>
</evidence>
<protein>
    <submittedName>
        <fullName evidence="2">Uncharacterized protein</fullName>
    </submittedName>
</protein>
<feature type="compositionally biased region" description="Low complexity" evidence="1">
    <location>
        <begin position="1"/>
        <end position="10"/>
    </location>
</feature>
<feature type="region of interest" description="Disordered" evidence="1">
    <location>
        <begin position="1"/>
        <end position="23"/>
    </location>
</feature>
<dbReference type="Proteomes" id="UP001054252">
    <property type="component" value="Unassembled WGS sequence"/>
</dbReference>